<name>A0A7U9DYU2_STRLI</name>
<feature type="region of interest" description="Disordered" evidence="1">
    <location>
        <begin position="1"/>
        <end position="32"/>
    </location>
</feature>
<evidence type="ECO:0000313" key="3">
    <source>
        <dbReference type="Proteomes" id="UP000014062"/>
    </source>
</evidence>
<protein>
    <submittedName>
        <fullName evidence="2">Uncharacterized protein</fullName>
    </submittedName>
</protein>
<dbReference type="AlphaFoldDB" id="A0A7U9DYU2"/>
<feature type="region of interest" description="Disordered" evidence="1">
    <location>
        <begin position="57"/>
        <end position="116"/>
    </location>
</feature>
<dbReference type="EMBL" id="CM001889">
    <property type="protein sequence ID" value="EOY52666.1"/>
    <property type="molecule type" value="Genomic_DNA"/>
</dbReference>
<accession>A0A7U9DYU2</accession>
<feature type="compositionally biased region" description="Basic residues" evidence="1">
    <location>
        <begin position="57"/>
        <end position="67"/>
    </location>
</feature>
<evidence type="ECO:0000313" key="2">
    <source>
        <dbReference type="EMBL" id="EOY52666.1"/>
    </source>
</evidence>
<feature type="compositionally biased region" description="Low complexity" evidence="1">
    <location>
        <begin position="1"/>
        <end position="12"/>
    </location>
</feature>
<reference evidence="3" key="1">
    <citation type="journal article" date="2013" name="Genome Biol. Evol.">
        <title>The genome sequence of Streptomyces lividans 66 reveals a novel tRNA-dependent peptide biosynthetic system within a metal-related genomic island.</title>
        <authorList>
            <person name="Cruz-Morales P."/>
            <person name="Vijgenboom E."/>
            <person name="Iruegas-Bocardo F."/>
            <person name="Girard G."/>
            <person name="Yanez-Guerra L.A."/>
            <person name="Ramos-Aboites H.E."/>
            <person name="Pernodet J.L."/>
            <person name="Anne J."/>
            <person name="van Wezel G.P."/>
            <person name="Barona-Gomez F."/>
        </authorList>
    </citation>
    <scope>NUCLEOTIDE SEQUENCE [LARGE SCALE GENOMIC DNA]</scope>
    <source>
        <strain evidence="3">1326</strain>
    </source>
</reference>
<feature type="compositionally biased region" description="Basic residues" evidence="1">
    <location>
        <begin position="84"/>
        <end position="101"/>
    </location>
</feature>
<organism evidence="2 3">
    <name type="scientific">Streptomyces lividans 1326</name>
    <dbReference type="NCBI Taxonomy" id="1200984"/>
    <lineage>
        <taxon>Bacteria</taxon>
        <taxon>Bacillati</taxon>
        <taxon>Actinomycetota</taxon>
        <taxon>Actinomycetes</taxon>
        <taxon>Kitasatosporales</taxon>
        <taxon>Streptomycetaceae</taxon>
        <taxon>Streptomyces</taxon>
    </lineage>
</organism>
<feature type="compositionally biased region" description="Low complexity" evidence="1">
    <location>
        <begin position="68"/>
        <end position="83"/>
    </location>
</feature>
<evidence type="ECO:0000256" key="1">
    <source>
        <dbReference type="SAM" id="MobiDB-lite"/>
    </source>
</evidence>
<gene>
    <name evidence="2" type="ORF">SLI_7968</name>
</gene>
<sequence length="116" mass="12615">MRGRPGPAAARPHCCRAARRTPGNAGTGPPGVCGRPRCVRLSVRRGPSPMPGCWLHAHRGPVRRRPGSVRPPHAGGPARPGQAVRHRRRRRRAVRRRRRTKAAAGPSSAALLYRTP</sequence>
<proteinExistence type="predicted"/>
<dbReference type="Proteomes" id="UP000014062">
    <property type="component" value="Chromosome"/>
</dbReference>